<dbReference type="Pfam" id="PF05699">
    <property type="entry name" value="Dimer_Tnp_hAT"/>
    <property type="match status" value="1"/>
</dbReference>
<dbReference type="InterPro" id="IPR012337">
    <property type="entry name" value="RNaseH-like_sf"/>
</dbReference>
<dbReference type="AlphaFoldDB" id="A0A9P5YW68"/>
<evidence type="ECO:0000259" key="1">
    <source>
        <dbReference type="Pfam" id="PF05699"/>
    </source>
</evidence>
<dbReference type="GO" id="GO:0046983">
    <property type="term" value="F:protein dimerization activity"/>
    <property type="evidence" value="ECO:0007669"/>
    <property type="project" value="InterPro"/>
</dbReference>
<evidence type="ECO:0000313" key="2">
    <source>
        <dbReference type="EMBL" id="KAF9476261.1"/>
    </source>
</evidence>
<proteinExistence type="predicted"/>
<accession>A0A9P5YW68</accession>
<dbReference type="Proteomes" id="UP000807469">
    <property type="component" value="Unassembled WGS sequence"/>
</dbReference>
<dbReference type="SUPFAM" id="SSF53098">
    <property type="entry name" value="Ribonuclease H-like"/>
    <property type="match status" value="1"/>
</dbReference>
<evidence type="ECO:0000313" key="3">
    <source>
        <dbReference type="Proteomes" id="UP000807469"/>
    </source>
</evidence>
<protein>
    <recommendedName>
        <fullName evidence="1">HAT C-terminal dimerisation domain-containing protein</fullName>
    </recommendedName>
</protein>
<feature type="domain" description="HAT C-terminal dimerisation" evidence="1">
    <location>
        <begin position="1"/>
        <end position="37"/>
    </location>
</feature>
<dbReference type="OrthoDB" id="3262464at2759"/>
<name>A0A9P5YW68_9AGAR</name>
<dbReference type="InterPro" id="IPR008906">
    <property type="entry name" value="HATC_C_dom"/>
</dbReference>
<organism evidence="2 3">
    <name type="scientific">Pholiota conissans</name>
    <dbReference type="NCBI Taxonomy" id="109636"/>
    <lineage>
        <taxon>Eukaryota</taxon>
        <taxon>Fungi</taxon>
        <taxon>Dikarya</taxon>
        <taxon>Basidiomycota</taxon>
        <taxon>Agaricomycotina</taxon>
        <taxon>Agaricomycetes</taxon>
        <taxon>Agaricomycetidae</taxon>
        <taxon>Agaricales</taxon>
        <taxon>Agaricineae</taxon>
        <taxon>Strophariaceae</taxon>
        <taxon>Pholiota</taxon>
    </lineage>
</organism>
<feature type="non-terminal residue" evidence="2">
    <location>
        <position position="1"/>
    </location>
</feature>
<gene>
    <name evidence="2" type="ORF">BDN70DRAFT_812584</name>
</gene>
<dbReference type="EMBL" id="MU155300">
    <property type="protein sequence ID" value="KAF9476261.1"/>
    <property type="molecule type" value="Genomic_DNA"/>
</dbReference>
<keyword evidence="3" id="KW-1185">Reference proteome</keyword>
<reference evidence="2" key="1">
    <citation type="submission" date="2020-11" db="EMBL/GenBank/DDBJ databases">
        <authorList>
            <consortium name="DOE Joint Genome Institute"/>
            <person name="Ahrendt S."/>
            <person name="Riley R."/>
            <person name="Andreopoulos W."/>
            <person name="Labutti K."/>
            <person name="Pangilinan J."/>
            <person name="Ruiz-Duenas F.J."/>
            <person name="Barrasa J.M."/>
            <person name="Sanchez-Garcia M."/>
            <person name="Camarero S."/>
            <person name="Miyauchi S."/>
            <person name="Serrano A."/>
            <person name="Linde D."/>
            <person name="Babiker R."/>
            <person name="Drula E."/>
            <person name="Ayuso-Fernandez I."/>
            <person name="Pacheco R."/>
            <person name="Padilla G."/>
            <person name="Ferreira P."/>
            <person name="Barriuso J."/>
            <person name="Kellner H."/>
            <person name="Castanera R."/>
            <person name="Alfaro M."/>
            <person name="Ramirez L."/>
            <person name="Pisabarro A.G."/>
            <person name="Kuo A."/>
            <person name="Tritt A."/>
            <person name="Lipzen A."/>
            <person name="He G."/>
            <person name="Yan M."/>
            <person name="Ng V."/>
            <person name="Cullen D."/>
            <person name="Martin F."/>
            <person name="Rosso M.-N."/>
            <person name="Henrissat B."/>
            <person name="Hibbett D."/>
            <person name="Martinez A.T."/>
            <person name="Grigoriev I.V."/>
        </authorList>
    </citation>
    <scope>NUCLEOTIDE SEQUENCE</scope>
    <source>
        <strain evidence="2">CIRM-BRFM 674</strain>
    </source>
</reference>
<comment type="caution">
    <text evidence="2">The sequence shown here is derived from an EMBL/GenBank/DDBJ whole genome shotgun (WGS) entry which is preliminary data.</text>
</comment>
<sequence length="52" mass="5934">YPLLHRIALDILPIHASAVPCEHVFSSSEQTDTGRRSNLSMFKMEEQSILYT</sequence>